<organism evidence="2 3">
    <name type="scientific">Macrostomum lignano</name>
    <dbReference type="NCBI Taxonomy" id="282301"/>
    <lineage>
        <taxon>Eukaryota</taxon>
        <taxon>Metazoa</taxon>
        <taxon>Spiralia</taxon>
        <taxon>Lophotrochozoa</taxon>
        <taxon>Platyhelminthes</taxon>
        <taxon>Rhabditophora</taxon>
        <taxon>Macrostomorpha</taxon>
        <taxon>Macrostomida</taxon>
        <taxon>Macrostomidae</taxon>
        <taxon>Macrostomum</taxon>
    </lineage>
</organism>
<feature type="region of interest" description="Disordered" evidence="1">
    <location>
        <begin position="84"/>
        <end position="195"/>
    </location>
</feature>
<evidence type="ECO:0000313" key="2">
    <source>
        <dbReference type="Proteomes" id="UP000095280"/>
    </source>
</evidence>
<accession>A0A1I8FKT1</accession>
<protein>
    <submittedName>
        <fullName evidence="3">DUF4806 domain-containing protein</fullName>
    </submittedName>
</protein>
<proteinExistence type="predicted"/>
<keyword evidence="2" id="KW-1185">Reference proteome</keyword>
<dbReference type="AlphaFoldDB" id="A0A1I8FKT1"/>
<reference evidence="3" key="1">
    <citation type="submission" date="2016-11" db="UniProtKB">
        <authorList>
            <consortium name="WormBaseParasite"/>
        </authorList>
    </citation>
    <scope>IDENTIFICATION</scope>
</reference>
<evidence type="ECO:0000256" key="1">
    <source>
        <dbReference type="SAM" id="MobiDB-lite"/>
    </source>
</evidence>
<name>A0A1I8FKT1_9PLAT</name>
<dbReference type="WBParaSite" id="maker-unitig_37012-snap-gene-0.2-mRNA-1">
    <property type="protein sequence ID" value="maker-unitig_37012-snap-gene-0.2-mRNA-1"/>
    <property type="gene ID" value="maker-unitig_37012-snap-gene-0.2"/>
</dbReference>
<evidence type="ECO:0000313" key="3">
    <source>
        <dbReference type="WBParaSite" id="maker-unitig_37012-snap-gene-0.2-mRNA-1"/>
    </source>
</evidence>
<sequence length="311" mass="33433">RPAPPEPTSCDGPLPCIDSAPSYRATRNPARFGSSWCPGLVEMSAGSGPDSETRLCAGQPVRHSYARTDTVRLLGWPVSAQLVGAARPRQRPGHDSRFSTGGGGGRSAAAPTEPLDLETATKDDNRATPAASPAAEVCHQQTFDRLAVTRESGIERPSKRKQQKSGRTNKEEGRSAVTDKNNCSQRPDMTAETAAAAAELTEAEKLDCRRDRRLVVNTADAVAVETRKTEVAEAFVELFEYRSCVRISGGPDDQVDPVRTVLGSLRRALVETARVRPLLSTPSFISAGSWSRHHPPDDAGVDTFNEFVDAA</sequence>
<feature type="compositionally biased region" description="Polar residues" evidence="1">
    <location>
        <begin position="178"/>
        <end position="187"/>
    </location>
</feature>
<dbReference type="Proteomes" id="UP000095280">
    <property type="component" value="Unplaced"/>
</dbReference>